<dbReference type="InterPro" id="IPR018873">
    <property type="entry name" value="KilA-N_DNA-bd_domain"/>
</dbReference>
<dbReference type="EMBL" id="CP030219">
    <property type="protein sequence ID" value="AXD71559.1"/>
    <property type="molecule type" value="Genomic_DNA"/>
</dbReference>
<evidence type="ECO:0000259" key="1">
    <source>
        <dbReference type="Pfam" id="PF10543"/>
    </source>
</evidence>
<gene>
    <name evidence="2" type="ORF">CHC34_11710</name>
</gene>
<evidence type="ECO:0000313" key="2">
    <source>
        <dbReference type="EMBL" id="AXD71559.1"/>
    </source>
</evidence>
<dbReference type="AlphaFoldDB" id="A0A7U6BJ53"/>
<name>A0A7U6BJ53_SALER</name>
<dbReference type="RefSeq" id="WP_154807626.1">
    <property type="nucleotide sequence ID" value="NZ_CP030219.1"/>
</dbReference>
<reference evidence="2 3" key="1">
    <citation type="submission" date="2018-06" db="EMBL/GenBank/DDBJ databases">
        <title>Completed Genome Sequences of 32 Strains from Various Serotypes of Salmonella enterica.</title>
        <authorList>
            <person name="Nash J.H.E."/>
            <person name="Robertson J."/>
            <person name="Bessonov K."/>
        </authorList>
    </citation>
    <scope>NUCLEOTIDE SEQUENCE [LARGE SCALE GENOMIC DNA]</scope>
    <source>
        <strain evidence="2 3">SA20021456</strain>
    </source>
</reference>
<feature type="domain" description="KilA-N DNA-binding" evidence="1">
    <location>
        <begin position="11"/>
        <end position="95"/>
    </location>
</feature>
<accession>A0A7U6BJ53</accession>
<protein>
    <recommendedName>
        <fullName evidence="1">KilA-N DNA-binding domain-containing protein</fullName>
    </recommendedName>
</protein>
<sequence length="283" mass="32337">MSNPISVKSLKVVTYYNEPVLTTELVAMLMGEEPTYIRQIFGRYRAHFIEGEHYFYVTGEERRKIKKTMIRGNMTSTTHGGKLILLNERGITKLLRLFNTDEADMLLEDLENNYFNVPVKNNATTKSRPNLSTSKQTTPLRQLVERLITTDLGKAYPGIWKLVHQRFGVDQIQQLSPEQITEAIEYLKDLEIEHRKIASEARNQKTNTGKNHLPYFGELKRGDRLLIEVDSSGNISQKKLDDEVIVGTIDTFLWLQDRAGFMAIRKDAIPAKHGVAAKISARS</sequence>
<organism evidence="2 3">
    <name type="scientific">Salmonella enterica</name>
    <name type="common">Salmonella choleraesuis</name>
    <dbReference type="NCBI Taxonomy" id="28901"/>
    <lineage>
        <taxon>Bacteria</taxon>
        <taxon>Pseudomonadati</taxon>
        <taxon>Pseudomonadota</taxon>
        <taxon>Gammaproteobacteria</taxon>
        <taxon>Enterobacterales</taxon>
        <taxon>Enterobacteriaceae</taxon>
        <taxon>Salmonella</taxon>
    </lineage>
</organism>
<proteinExistence type="predicted"/>
<dbReference type="Proteomes" id="UP000251994">
    <property type="component" value="Chromosome"/>
</dbReference>
<evidence type="ECO:0000313" key="3">
    <source>
        <dbReference type="Proteomes" id="UP000251994"/>
    </source>
</evidence>
<dbReference type="Pfam" id="PF10543">
    <property type="entry name" value="ORF6N"/>
    <property type="match status" value="1"/>
</dbReference>